<dbReference type="InterPro" id="IPR036691">
    <property type="entry name" value="Endo/exonu/phosph_ase_sf"/>
</dbReference>
<dbReference type="Gene3D" id="3.60.10.10">
    <property type="entry name" value="Endonuclease/exonuclease/phosphatase"/>
    <property type="match status" value="1"/>
</dbReference>
<comment type="caution">
    <text evidence="3">The sequence shown here is derived from an EMBL/GenBank/DDBJ whole genome shotgun (WGS) entry which is preliminary data.</text>
</comment>
<organism evidence="3 4">
    <name type="scientific">Reticulomyxa filosa</name>
    <dbReference type="NCBI Taxonomy" id="46433"/>
    <lineage>
        <taxon>Eukaryota</taxon>
        <taxon>Sar</taxon>
        <taxon>Rhizaria</taxon>
        <taxon>Retaria</taxon>
        <taxon>Foraminifera</taxon>
        <taxon>Monothalamids</taxon>
        <taxon>Reticulomyxidae</taxon>
        <taxon>Reticulomyxa</taxon>
    </lineage>
</organism>
<dbReference type="GO" id="GO:0006139">
    <property type="term" value="P:nucleobase-containing compound metabolic process"/>
    <property type="evidence" value="ECO:0007669"/>
    <property type="project" value="UniProtKB-ARBA"/>
</dbReference>
<reference evidence="3 4" key="1">
    <citation type="journal article" date="2013" name="Curr. Biol.">
        <title>The Genome of the Foraminiferan Reticulomyxa filosa.</title>
        <authorList>
            <person name="Glockner G."/>
            <person name="Hulsmann N."/>
            <person name="Schleicher M."/>
            <person name="Noegel A.A."/>
            <person name="Eichinger L."/>
            <person name="Gallinger C."/>
            <person name="Pawlowski J."/>
            <person name="Sierra R."/>
            <person name="Euteneuer U."/>
            <person name="Pillet L."/>
            <person name="Moustafa A."/>
            <person name="Platzer M."/>
            <person name="Groth M."/>
            <person name="Szafranski K."/>
            <person name="Schliwa M."/>
        </authorList>
    </citation>
    <scope>NUCLEOTIDE SEQUENCE [LARGE SCALE GENOMIC DNA]</scope>
</reference>
<dbReference type="PANTHER" id="PTHR12121:SF45">
    <property type="entry name" value="NOCTURNIN"/>
    <property type="match status" value="1"/>
</dbReference>
<dbReference type="GO" id="GO:0000175">
    <property type="term" value="F:3'-5'-RNA exonuclease activity"/>
    <property type="evidence" value="ECO:0007669"/>
    <property type="project" value="TreeGrafter"/>
</dbReference>
<dbReference type="PANTHER" id="PTHR12121">
    <property type="entry name" value="CARBON CATABOLITE REPRESSOR PROTEIN 4"/>
    <property type="match status" value="1"/>
</dbReference>
<evidence type="ECO:0008006" key="5">
    <source>
        <dbReference type="Google" id="ProtNLM"/>
    </source>
</evidence>
<dbReference type="SUPFAM" id="SSF56219">
    <property type="entry name" value="DNase I-like"/>
    <property type="match status" value="1"/>
</dbReference>
<protein>
    <recommendedName>
        <fullName evidence="5">Endonuclease/exonuclease/phosphatase domain-containing protein</fullName>
    </recommendedName>
</protein>
<name>X6MQT3_RETFI</name>
<sequence length="315" mass="36417">FFRHYLKGYEGLHVAKKVSPCTKIGEECGLSMLPDGVAVFYKSKVFKRIFHRLFDDKSVTRISYIFKISFVFFFFFDIKLEERCKVVDVPAVLVHLQWVQSKSSGTNEFIVVGTHLKSAKDMEGEAHRLKQTHYLATEISSYQQKVEQDGRQVPVFIGVFLFYSLCVNSLNSNILHCLRKCVLTKDTKGFPPLTYASITDDGLFKNMLKEYKEKNSSAARVVIDLDNYQKAYDKLRFYSAYKGFYGSEPKYTTWKKRQGGEDKHTIDYLFFQHLKGVGVSSILEIPEEKAVNHDSLLPGWEYPSDHFAIMAEFEF</sequence>
<evidence type="ECO:0000256" key="2">
    <source>
        <dbReference type="ARBA" id="ARBA00022801"/>
    </source>
</evidence>
<dbReference type="EMBL" id="ASPP01018790">
    <property type="protein sequence ID" value="ETO15802.1"/>
    <property type="molecule type" value="Genomic_DNA"/>
</dbReference>
<keyword evidence="2" id="KW-0378">Hydrolase</keyword>
<evidence type="ECO:0000256" key="1">
    <source>
        <dbReference type="ARBA" id="ARBA00010774"/>
    </source>
</evidence>
<feature type="non-terminal residue" evidence="3">
    <location>
        <position position="1"/>
    </location>
</feature>
<keyword evidence="4" id="KW-1185">Reference proteome</keyword>
<comment type="similarity">
    <text evidence="1">Belongs to the CCR4/nocturin family.</text>
</comment>
<proteinExistence type="inferred from homology"/>
<dbReference type="OrthoDB" id="276515at2759"/>
<evidence type="ECO:0000313" key="4">
    <source>
        <dbReference type="Proteomes" id="UP000023152"/>
    </source>
</evidence>
<dbReference type="AlphaFoldDB" id="X6MQT3"/>
<dbReference type="Proteomes" id="UP000023152">
    <property type="component" value="Unassembled WGS sequence"/>
</dbReference>
<dbReference type="InterPro" id="IPR050410">
    <property type="entry name" value="CCR4/nocturin_mRNA_transcr"/>
</dbReference>
<accession>X6MQT3</accession>
<gene>
    <name evidence="3" type="ORF">RFI_21562</name>
</gene>
<evidence type="ECO:0000313" key="3">
    <source>
        <dbReference type="EMBL" id="ETO15802.1"/>
    </source>
</evidence>